<organism evidence="1 2">
    <name type="scientific">Spiroplasma floricola 23-6</name>
    <dbReference type="NCBI Taxonomy" id="1336749"/>
    <lineage>
        <taxon>Bacteria</taxon>
        <taxon>Bacillati</taxon>
        <taxon>Mycoplasmatota</taxon>
        <taxon>Mollicutes</taxon>
        <taxon>Entomoplasmatales</taxon>
        <taxon>Spiroplasmataceae</taxon>
        <taxon>Spiroplasma</taxon>
    </lineage>
</organism>
<dbReference type="AlphaFoldDB" id="A0A2K8SDC6"/>
<name>A0A2K8SDC6_9MOLU</name>
<dbReference type="OrthoDB" id="388054at2"/>
<dbReference type="KEGG" id="sfz:SFLOR_v1c04040"/>
<evidence type="ECO:0000313" key="2">
    <source>
        <dbReference type="Proteomes" id="UP000231823"/>
    </source>
</evidence>
<accession>A0A2K8SDC6</accession>
<reference evidence="1 2" key="1">
    <citation type="submission" date="2017-12" db="EMBL/GenBank/DDBJ databases">
        <title>Complete genome sequence of Spiroplasma floricola 23-6 (ATCC 29989).</title>
        <authorList>
            <person name="Tsai Y.-M."/>
            <person name="Wu P.-S."/>
            <person name="Lo W.-S."/>
            <person name="Kuo C.-H."/>
        </authorList>
    </citation>
    <scope>NUCLEOTIDE SEQUENCE [LARGE SCALE GENOMIC DNA]</scope>
    <source>
        <strain evidence="1 2">23-6</strain>
    </source>
</reference>
<dbReference type="RefSeq" id="WP_100916447.1">
    <property type="nucleotide sequence ID" value="NZ_CP025057.1"/>
</dbReference>
<dbReference type="Proteomes" id="UP000231823">
    <property type="component" value="Chromosome"/>
</dbReference>
<dbReference type="EMBL" id="CP025057">
    <property type="protein sequence ID" value="AUB31456.1"/>
    <property type="molecule type" value="Genomic_DNA"/>
</dbReference>
<proteinExistence type="predicted"/>
<gene>
    <name evidence="1" type="ORF">SFLOR_v1c04040</name>
</gene>
<protein>
    <submittedName>
        <fullName evidence="1">Uncharacterized protein</fullName>
    </submittedName>
</protein>
<keyword evidence="2" id="KW-1185">Reference proteome</keyword>
<sequence>MKENFSKMITSDLKKINNQIQTNSIDKDLKIFINKNINFIKRKLKDLVQIKTHGSYATGQIYKFEKILNIDLLAVKYVKNSTYNLYENEIETENHIDNCLICKTNEKIYNILVELYNISEDVKIIWNEKKTINSSLTEPTIFKDSLKIEFYKEEQLGFSILIRTVIKHSEYPLLICSKKMYKRSFTLEYLKKFRTLNNLLIKKLQILFYNISKKFRKTLTKKELLILKLFIMSDIQYSLIKNINLQKWLDFSFNYYFLNKKSVDNILDSKNLYYKRPKKISKFYNSFKLKNLKWVFAKSYSSTKDFLSQYLEYSKNFIANKSEYLKENIYFWYDSIAYLKNTIGSSNISIKKENQKYDNLDIQIYSKTIYPTDKENGLFLIFLQYFNFEVE</sequence>
<evidence type="ECO:0000313" key="1">
    <source>
        <dbReference type="EMBL" id="AUB31456.1"/>
    </source>
</evidence>